<evidence type="ECO:0000313" key="2">
    <source>
        <dbReference type="Proteomes" id="UP000028134"/>
    </source>
</evidence>
<dbReference type="Proteomes" id="UP000028134">
    <property type="component" value="Unassembled WGS sequence"/>
</dbReference>
<dbReference type="AlphaFoldDB" id="A0A078QKN0"/>
<reference evidence="1 2" key="1">
    <citation type="submission" date="2014-04" db="EMBL/GenBank/DDBJ databases">
        <authorList>
            <person name="Sears C."/>
            <person name="Carroll K."/>
            <person name="Sack B.R."/>
            <person name="Qadri F."/>
            <person name="Myers L.L."/>
            <person name="Chung G.-T."/>
            <person name="Escheverria P."/>
            <person name="Fraser C.M."/>
            <person name="Sadzewicz L."/>
            <person name="Shefchek K.A."/>
            <person name="Tallon L."/>
            <person name="Das S.P."/>
            <person name="Daugherty S."/>
            <person name="Mongodin E.F."/>
        </authorList>
    </citation>
    <scope>NUCLEOTIDE SEQUENCE [LARGE SCALE GENOMIC DNA]</scope>
    <source>
        <strain evidence="2">3775 SL(B) 10 (iv)</strain>
    </source>
</reference>
<evidence type="ECO:0000313" key="1">
    <source>
        <dbReference type="EMBL" id="KDS23016.1"/>
    </source>
</evidence>
<name>A0A078QKN0_PHOVU</name>
<organism evidence="1 2">
    <name type="scientific">Phocaeicola vulgatus str. 3775 SL</name>
    <name type="common">B</name>
    <name type="synonym">iv</name>
    <dbReference type="NCBI Taxonomy" id="1339350"/>
    <lineage>
        <taxon>Bacteria</taxon>
        <taxon>Pseudomonadati</taxon>
        <taxon>Bacteroidota</taxon>
        <taxon>Bacteroidia</taxon>
        <taxon>Bacteroidales</taxon>
        <taxon>Bacteroidaceae</taxon>
        <taxon>Phocaeicola</taxon>
    </lineage>
</organism>
<gene>
    <name evidence="1" type="ORF">M097_5021</name>
</gene>
<accession>A0A078QKN0</accession>
<proteinExistence type="predicted"/>
<sequence length="56" mass="6643">MIMLTNINTHAMYRLRFIGHKNRCLSCKFQKESMVNAEFSAITMLSYYLLHTKLTK</sequence>
<dbReference type="EMBL" id="JNHI01000126">
    <property type="protein sequence ID" value="KDS23016.1"/>
    <property type="molecule type" value="Genomic_DNA"/>
</dbReference>
<comment type="caution">
    <text evidence="1">The sequence shown here is derived from an EMBL/GenBank/DDBJ whole genome shotgun (WGS) entry which is preliminary data.</text>
</comment>
<protein>
    <submittedName>
        <fullName evidence="1">Uncharacterized protein</fullName>
    </submittedName>
</protein>